<evidence type="ECO:0000259" key="5">
    <source>
        <dbReference type="Pfam" id="PF00884"/>
    </source>
</evidence>
<name>F4KSD5_HALH1</name>
<feature type="domain" description="Sulfatase N-terminal" evidence="5">
    <location>
        <begin position="22"/>
        <end position="334"/>
    </location>
</feature>
<sequence>MINKILPVFGLLFLTYTTHAQRNVILIIADDLGTDYCGFYENHLDTAAMPNVRRLLARGVRFRNAWSNPLCSPTRAGILTGRYSFRTGVGNAIGGAGSAVLDTAEITIPKLLNRYAANGIAKSNIGKWHLHTAMPNTNWVFPNRMGYDHFEGNFLGAISSFSNWTKIKNGVSSNVTTYATTETANNAISWIKSQGNKPFFLWLAFNAPHTPHHLPPTSLHSYQNLSGTTADIAANPKSYFKASVEALDHEIGRLFDSLQASGKWNNTDIIFIGDNGNESSVAQSRGGAKGSIDQEGVGVPFIISGPSVVNPNRVSDALVSTHDLFATILELFGYTDWPSQIPANKPVDSRSVLPILKNQLTEVRSWVFTEVFKNPSVAGDGKTMRNKEYKLLDFDNGTQKIFHISSDPTESNDLLLGTLDATAMSNYTALCSEMTKLLGTAGFCNLTTPTTDLADERKKLRIYPNPVFDFLRLEHAQGDEQYRVLNVLGQILYAGAGIQKQNLRDLDAGVYFLEIVGKERTVLRFLKR</sequence>
<dbReference type="OrthoDB" id="1390125at2"/>
<dbReference type="KEGG" id="hhy:Halhy_5513"/>
<reference evidence="7 8" key="1">
    <citation type="journal article" date="2011" name="Stand. Genomic Sci.">
        <title>Complete genome sequence of Haliscomenobacter hydrossis type strain (O).</title>
        <authorList>
            <consortium name="US DOE Joint Genome Institute (JGI-PGF)"/>
            <person name="Daligault H."/>
            <person name="Lapidus A."/>
            <person name="Zeytun A."/>
            <person name="Nolan M."/>
            <person name="Lucas S."/>
            <person name="Del Rio T.G."/>
            <person name="Tice H."/>
            <person name="Cheng J.F."/>
            <person name="Tapia R."/>
            <person name="Han C."/>
            <person name="Goodwin L."/>
            <person name="Pitluck S."/>
            <person name="Liolios K."/>
            <person name="Pagani I."/>
            <person name="Ivanova N."/>
            <person name="Huntemann M."/>
            <person name="Mavromatis K."/>
            <person name="Mikhailova N."/>
            <person name="Pati A."/>
            <person name="Chen A."/>
            <person name="Palaniappan K."/>
            <person name="Land M."/>
            <person name="Hauser L."/>
            <person name="Brambilla E.M."/>
            <person name="Rohde M."/>
            <person name="Verbarg S."/>
            <person name="Goker M."/>
            <person name="Bristow J."/>
            <person name="Eisen J.A."/>
            <person name="Markowitz V."/>
            <person name="Hugenholtz P."/>
            <person name="Kyrpides N.C."/>
            <person name="Klenk H.P."/>
            <person name="Woyke T."/>
        </authorList>
    </citation>
    <scope>NUCLEOTIDE SEQUENCE [LARGE SCALE GENOMIC DNA]</scope>
    <source>
        <strain evidence="8">ATCC 27775 / DSM 1100 / LMG 10767 / O</strain>
    </source>
</reference>
<evidence type="ECO:0000256" key="4">
    <source>
        <dbReference type="ARBA" id="ARBA00022837"/>
    </source>
</evidence>
<dbReference type="GO" id="GO:0004065">
    <property type="term" value="F:arylsulfatase activity"/>
    <property type="evidence" value="ECO:0007669"/>
    <property type="project" value="TreeGrafter"/>
</dbReference>
<dbReference type="EMBL" id="CP002691">
    <property type="protein sequence ID" value="AEE53338.1"/>
    <property type="molecule type" value="Genomic_DNA"/>
</dbReference>
<evidence type="ECO:0000313" key="7">
    <source>
        <dbReference type="EMBL" id="AEE53338.1"/>
    </source>
</evidence>
<organism evidence="7 8">
    <name type="scientific">Haliscomenobacter hydrossis (strain ATCC 27775 / DSM 1100 / LMG 10767 / O)</name>
    <dbReference type="NCBI Taxonomy" id="760192"/>
    <lineage>
        <taxon>Bacteria</taxon>
        <taxon>Pseudomonadati</taxon>
        <taxon>Bacteroidota</taxon>
        <taxon>Saprospiria</taxon>
        <taxon>Saprospirales</taxon>
        <taxon>Haliscomenobacteraceae</taxon>
        <taxon>Haliscomenobacter</taxon>
    </lineage>
</organism>
<keyword evidence="8" id="KW-1185">Reference proteome</keyword>
<dbReference type="InterPro" id="IPR000917">
    <property type="entry name" value="Sulfatase_N"/>
</dbReference>
<protein>
    <submittedName>
        <fullName evidence="7">Sulfatase</fullName>
    </submittedName>
</protein>
<gene>
    <name evidence="7" type="ordered locus">Halhy_5513</name>
</gene>
<dbReference type="Pfam" id="PF18962">
    <property type="entry name" value="Por_Secre_tail"/>
    <property type="match status" value="1"/>
</dbReference>
<dbReference type="Proteomes" id="UP000008461">
    <property type="component" value="Chromosome"/>
</dbReference>
<dbReference type="PANTHER" id="PTHR42693:SF53">
    <property type="entry name" value="ENDO-4-O-SULFATASE"/>
    <property type="match status" value="1"/>
</dbReference>
<proteinExistence type="inferred from homology"/>
<keyword evidence="2" id="KW-0479">Metal-binding</keyword>
<dbReference type="Gene3D" id="3.40.720.10">
    <property type="entry name" value="Alkaline Phosphatase, subunit A"/>
    <property type="match status" value="1"/>
</dbReference>
<dbReference type="AlphaFoldDB" id="F4KSD5"/>
<evidence type="ECO:0000313" key="8">
    <source>
        <dbReference type="Proteomes" id="UP000008461"/>
    </source>
</evidence>
<evidence type="ECO:0000256" key="2">
    <source>
        <dbReference type="ARBA" id="ARBA00022723"/>
    </source>
</evidence>
<dbReference type="PANTHER" id="PTHR42693">
    <property type="entry name" value="ARYLSULFATASE FAMILY MEMBER"/>
    <property type="match status" value="1"/>
</dbReference>
<dbReference type="GO" id="GO:0046872">
    <property type="term" value="F:metal ion binding"/>
    <property type="evidence" value="ECO:0007669"/>
    <property type="project" value="UniProtKB-KW"/>
</dbReference>
<dbReference type="InterPro" id="IPR050738">
    <property type="entry name" value="Sulfatase"/>
</dbReference>
<evidence type="ECO:0000256" key="1">
    <source>
        <dbReference type="ARBA" id="ARBA00008779"/>
    </source>
</evidence>
<evidence type="ECO:0000256" key="3">
    <source>
        <dbReference type="ARBA" id="ARBA00022801"/>
    </source>
</evidence>
<accession>F4KSD5</accession>
<dbReference type="HOGENOM" id="CLU_006332_10_4_10"/>
<dbReference type="Pfam" id="PF00884">
    <property type="entry name" value="Sulfatase"/>
    <property type="match status" value="1"/>
</dbReference>
<feature type="domain" description="Secretion system C-terminal sorting" evidence="6">
    <location>
        <begin position="462"/>
        <end position="521"/>
    </location>
</feature>
<dbReference type="InterPro" id="IPR026444">
    <property type="entry name" value="Secre_tail"/>
</dbReference>
<dbReference type="PROSITE" id="PS00523">
    <property type="entry name" value="SULFATASE_1"/>
    <property type="match status" value="1"/>
</dbReference>
<dbReference type="InterPro" id="IPR017850">
    <property type="entry name" value="Alkaline_phosphatase_core_sf"/>
</dbReference>
<dbReference type="InterPro" id="IPR024607">
    <property type="entry name" value="Sulfatase_CS"/>
</dbReference>
<evidence type="ECO:0000259" key="6">
    <source>
        <dbReference type="Pfam" id="PF18962"/>
    </source>
</evidence>
<comment type="similarity">
    <text evidence="1">Belongs to the sulfatase family.</text>
</comment>
<dbReference type="NCBIfam" id="TIGR04183">
    <property type="entry name" value="Por_Secre_tail"/>
    <property type="match status" value="1"/>
</dbReference>
<keyword evidence="4" id="KW-0106">Calcium</keyword>
<dbReference type="SUPFAM" id="SSF53649">
    <property type="entry name" value="Alkaline phosphatase-like"/>
    <property type="match status" value="1"/>
</dbReference>
<keyword evidence="3" id="KW-0378">Hydrolase</keyword>
<reference key="2">
    <citation type="submission" date="2011-04" db="EMBL/GenBank/DDBJ databases">
        <title>Complete sequence of chromosome of Haliscomenobacter hydrossis DSM 1100.</title>
        <authorList>
            <consortium name="US DOE Joint Genome Institute (JGI-PGF)"/>
            <person name="Lucas S."/>
            <person name="Han J."/>
            <person name="Lapidus A."/>
            <person name="Bruce D."/>
            <person name="Goodwin L."/>
            <person name="Pitluck S."/>
            <person name="Peters L."/>
            <person name="Kyrpides N."/>
            <person name="Mavromatis K."/>
            <person name="Ivanova N."/>
            <person name="Ovchinnikova G."/>
            <person name="Pagani I."/>
            <person name="Daligault H."/>
            <person name="Detter J.C."/>
            <person name="Han C."/>
            <person name="Land M."/>
            <person name="Hauser L."/>
            <person name="Markowitz V."/>
            <person name="Cheng J.-F."/>
            <person name="Hugenholtz P."/>
            <person name="Woyke T."/>
            <person name="Wu D."/>
            <person name="Verbarg S."/>
            <person name="Frueling A."/>
            <person name="Brambilla E."/>
            <person name="Klenk H.-P."/>
            <person name="Eisen J.A."/>
        </authorList>
    </citation>
    <scope>NUCLEOTIDE SEQUENCE</scope>
    <source>
        <strain>DSM 1100</strain>
    </source>
</reference>
<dbReference type="eggNOG" id="COG3119">
    <property type="taxonomic scope" value="Bacteria"/>
</dbReference>
<dbReference type="RefSeq" id="WP_013767868.1">
    <property type="nucleotide sequence ID" value="NC_015510.1"/>
</dbReference>
<dbReference type="STRING" id="760192.Halhy_5513"/>